<dbReference type="GO" id="GO:0003723">
    <property type="term" value="F:RNA binding"/>
    <property type="evidence" value="ECO:0007669"/>
    <property type="project" value="InterPro"/>
</dbReference>
<keyword evidence="3 5" id="KW-0687">Ribonucleoprotein</keyword>
<protein>
    <recommendedName>
        <fullName evidence="4">Small ribosomal subunit protein uS13m</fullName>
    </recommendedName>
</protein>
<dbReference type="PIRSF" id="PIRSF002134">
    <property type="entry name" value="Ribosomal_S13"/>
    <property type="match status" value="1"/>
</dbReference>
<dbReference type="FunCoup" id="A0A1Y1UCF1">
    <property type="interactions" value="153"/>
</dbReference>
<dbReference type="InterPro" id="IPR018269">
    <property type="entry name" value="Ribosomal_uS13_CS"/>
</dbReference>
<evidence type="ECO:0000256" key="1">
    <source>
        <dbReference type="ARBA" id="ARBA00008080"/>
    </source>
</evidence>
<evidence type="ECO:0000256" key="6">
    <source>
        <dbReference type="SAM" id="MobiDB-lite"/>
    </source>
</evidence>
<dbReference type="Gene3D" id="1.10.8.50">
    <property type="match status" value="1"/>
</dbReference>
<dbReference type="Proteomes" id="UP000193218">
    <property type="component" value="Unassembled WGS sequence"/>
</dbReference>
<dbReference type="PROSITE" id="PS00646">
    <property type="entry name" value="RIBOSOMAL_S13_1"/>
    <property type="match status" value="1"/>
</dbReference>
<evidence type="ECO:0000313" key="7">
    <source>
        <dbReference type="EMBL" id="ORX35723.1"/>
    </source>
</evidence>
<gene>
    <name evidence="7" type="ORF">BD324DRAFT_631396</name>
</gene>
<evidence type="ECO:0000256" key="4">
    <source>
        <dbReference type="ARBA" id="ARBA00040757"/>
    </source>
</evidence>
<dbReference type="InterPro" id="IPR010979">
    <property type="entry name" value="Ribosomal_uS13-like_H2TH"/>
</dbReference>
<evidence type="ECO:0000313" key="8">
    <source>
        <dbReference type="Proteomes" id="UP000193218"/>
    </source>
</evidence>
<proteinExistence type="inferred from homology"/>
<dbReference type="GO" id="GO:0006412">
    <property type="term" value="P:translation"/>
    <property type="evidence" value="ECO:0007669"/>
    <property type="project" value="InterPro"/>
</dbReference>
<dbReference type="InParanoid" id="A0A1Y1UCF1"/>
<evidence type="ECO:0000256" key="2">
    <source>
        <dbReference type="ARBA" id="ARBA00022980"/>
    </source>
</evidence>
<feature type="region of interest" description="Disordered" evidence="6">
    <location>
        <begin position="141"/>
        <end position="165"/>
    </location>
</feature>
<keyword evidence="2 5" id="KW-0689">Ribosomal protein</keyword>
<organism evidence="7 8">
    <name type="scientific">Kockovaella imperatae</name>
    <dbReference type="NCBI Taxonomy" id="4999"/>
    <lineage>
        <taxon>Eukaryota</taxon>
        <taxon>Fungi</taxon>
        <taxon>Dikarya</taxon>
        <taxon>Basidiomycota</taxon>
        <taxon>Agaricomycotina</taxon>
        <taxon>Tremellomycetes</taxon>
        <taxon>Tremellales</taxon>
        <taxon>Cuniculitremaceae</taxon>
        <taxon>Kockovaella</taxon>
    </lineage>
</organism>
<dbReference type="SUPFAM" id="SSF46946">
    <property type="entry name" value="S13-like H2TH domain"/>
    <property type="match status" value="1"/>
</dbReference>
<dbReference type="AlphaFoldDB" id="A0A1Y1UCF1"/>
<dbReference type="InterPro" id="IPR027437">
    <property type="entry name" value="Rbsml_uS13_C"/>
</dbReference>
<reference evidence="7 8" key="1">
    <citation type="submission" date="2017-03" db="EMBL/GenBank/DDBJ databases">
        <title>Widespread Adenine N6-methylation of Active Genes in Fungi.</title>
        <authorList>
            <consortium name="DOE Joint Genome Institute"/>
            <person name="Mondo S.J."/>
            <person name="Dannebaum R.O."/>
            <person name="Kuo R.C."/>
            <person name="Louie K.B."/>
            <person name="Bewick A.J."/>
            <person name="Labutti K."/>
            <person name="Haridas S."/>
            <person name="Kuo A."/>
            <person name="Salamov A."/>
            <person name="Ahrendt S.R."/>
            <person name="Lau R."/>
            <person name="Bowen B.P."/>
            <person name="Lipzen A."/>
            <person name="Sullivan W."/>
            <person name="Andreopoulos W.B."/>
            <person name="Clum A."/>
            <person name="Lindquist E."/>
            <person name="Daum C."/>
            <person name="Northen T.R."/>
            <person name="Ramamoorthy G."/>
            <person name="Schmitz R.J."/>
            <person name="Gryganskyi A."/>
            <person name="Culley D."/>
            <person name="Magnuson J."/>
            <person name="James T.Y."/>
            <person name="O'Malley M.A."/>
            <person name="Stajich J.E."/>
            <person name="Spatafora J.W."/>
            <person name="Visel A."/>
            <person name="Grigoriev I.V."/>
        </authorList>
    </citation>
    <scope>NUCLEOTIDE SEQUENCE [LARGE SCALE GENOMIC DNA]</scope>
    <source>
        <strain evidence="7 8">NRRL Y-17943</strain>
    </source>
</reference>
<dbReference type="Gene3D" id="4.10.910.10">
    <property type="entry name" value="30s ribosomal protein s13, domain 2"/>
    <property type="match status" value="1"/>
</dbReference>
<dbReference type="PROSITE" id="PS50159">
    <property type="entry name" value="RIBOSOMAL_S13_2"/>
    <property type="match status" value="1"/>
</dbReference>
<comment type="similarity">
    <text evidence="1 5">Belongs to the universal ribosomal protein uS13 family.</text>
</comment>
<dbReference type="GO" id="GO:0003735">
    <property type="term" value="F:structural constituent of ribosome"/>
    <property type="evidence" value="ECO:0007669"/>
    <property type="project" value="InterPro"/>
</dbReference>
<name>A0A1Y1UCF1_9TREE</name>
<dbReference type="GO" id="GO:0005739">
    <property type="term" value="C:mitochondrion"/>
    <property type="evidence" value="ECO:0007669"/>
    <property type="project" value="TreeGrafter"/>
</dbReference>
<dbReference type="GeneID" id="33558239"/>
<comment type="caution">
    <text evidence="7">The sequence shown here is derived from an EMBL/GenBank/DDBJ whole genome shotgun (WGS) entry which is preliminary data.</text>
</comment>
<dbReference type="RefSeq" id="XP_021869887.1">
    <property type="nucleotide sequence ID" value="XM_022016430.1"/>
</dbReference>
<evidence type="ECO:0000256" key="3">
    <source>
        <dbReference type="ARBA" id="ARBA00023274"/>
    </source>
</evidence>
<dbReference type="InterPro" id="IPR001892">
    <property type="entry name" value="Ribosomal_uS13"/>
</dbReference>
<dbReference type="PANTHER" id="PTHR10871:SF1">
    <property type="entry name" value="SMALL RIBOSOMAL SUBUNIT PROTEIN US13M"/>
    <property type="match status" value="1"/>
</dbReference>
<dbReference type="GO" id="GO:0015935">
    <property type="term" value="C:small ribosomal subunit"/>
    <property type="evidence" value="ECO:0007669"/>
    <property type="project" value="TreeGrafter"/>
</dbReference>
<keyword evidence="8" id="KW-1185">Reference proteome</keyword>
<dbReference type="PANTHER" id="PTHR10871">
    <property type="entry name" value="30S RIBOSOMAL PROTEIN S13/40S RIBOSOMAL PROTEIN S18"/>
    <property type="match status" value="1"/>
</dbReference>
<dbReference type="FunFam" id="1.10.8.50:FF:000001">
    <property type="entry name" value="30S ribosomal protein S13"/>
    <property type="match status" value="1"/>
</dbReference>
<dbReference type="EMBL" id="NBSH01000010">
    <property type="protein sequence ID" value="ORX35723.1"/>
    <property type="molecule type" value="Genomic_DNA"/>
</dbReference>
<accession>A0A1Y1UCF1</accession>
<dbReference type="STRING" id="4999.A0A1Y1UCF1"/>
<dbReference type="Pfam" id="PF00416">
    <property type="entry name" value="Ribosomal_S13"/>
    <property type="match status" value="2"/>
</dbReference>
<dbReference type="OrthoDB" id="525520at2759"/>
<sequence length="165" mass="18515">MHLLGRNLLDHKPVRIALTNFFGIGHSLAPRILARLQIHHTCKVSELTEPQITALSAYLSSPVSSTHPDPTPLAVPALPPRCQTLRRIELPQVQTAPKPIRRDVLDDLKIETDLKRSMLGDIQRLREIGTYRGRRHAAGLPVRGQSTHAAGRTAKKLNRLDRRFN</sequence>
<evidence type="ECO:0000256" key="5">
    <source>
        <dbReference type="RuleBase" id="RU003830"/>
    </source>
</evidence>